<dbReference type="Proteomes" id="UP000612055">
    <property type="component" value="Unassembled WGS sequence"/>
</dbReference>
<sequence length="191" mass="20372">MLNEEVTLMCKEGASVKAHVATLVAASPVLRESLGLALPKEGELKVEQDDAGAWAAALRLLQPEAHPEAPLLGWENVESVLKLADKYDMNVLRLVCVGFLGCRQHELSLGEPLPSPKNLLAAASLVDQYCSRQPELQPLTEGVTGTAKRALSASSLETALTAARKLRKVAAEPAYEESVSLRVQVGGPLRG</sequence>
<reference evidence="3" key="1">
    <citation type="journal article" date="2020" name="bioRxiv">
        <title>Comparative genomics of Chlamydomonas.</title>
        <authorList>
            <person name="Craig R.J."/>
            <person name="Hasan A.R."/>
            <person name="Ness R.W."/>
            <person name="Keightley P.D."/>
        </authorList>
    </citation>
    <scope>NUCLEOTIDE SEQUENCE</scope>
    <source>
        <strain evidence="3">CCAP 11/70</strain>
    </source>
</reference>
<dbReference type="SUPFAM" id="SSF54695">
    <property type="entry name" value="POZ domain"/>
    <property type="match status" value="1"/>
</dbReference>
<evidence type="ECO:0000256" key="1">
    <source>
        <dbReference type="ARBA" id="ARBA00004906"/>
    </source>
</evidence>
<dbReference type="EMBL" id="JAEHOE010000015">
    <property type="protein sequence ID" value="KAG2497101.1"/>
    <property type="molecule type" value="Genomic_DNA"/>
</dbReference>
<proteinExistence type="predicted"/>
<gene>
    <name evidence="3" type="ORF">HYH03_004692</name>
</gene>
<dbReference type="InterPro" id="IPR000210">
    <property type="entry name" value="BTB/POZ_dom"/>
</dbReference>
<evidence type="ECO:0000313" key="4">
    <source>
        <dbReference type="Proteomes" id="UP000612055"/>
    </source>
</evidence>
<dbReference type="SMART" id="SM00225">
    <property type="entry name" value="BTB"/>
    <property type="match status" value="1"/>
</dbReference>
<comment type="pathway">
    <text evidence="1">Protein modification; protein ubiquitination.</text>
</comment>
<dbReference type="OrthoDB" id="548967at2759"/>
<dbReference type="InterPro" id="IPR011333">
    <property type="entry name" value="SKP1/BTB/POZ_sf"/>
</dbReference>
<dbReference type="Gene3D" id="3.30.710.10">
    <property type="entry name" value="Potassium Channel Kv1.1, Chain A"/>
    <property type="match status" value="1"/>
</dbReference>
<evidence type="ECO:0000259" key="2">
    <source>
        <dbReference type="SMART" id="SM00225"/>
    </source>
</evidence>
<dbReference type="Pfam" id="PF00651">
    <property type="entry name" value="BTB"/>
    <property type="match status" value="1"/>
</dbReference>
<evidence type="ECO:0000313" key="3">
    <source>
        <dbReference type="EMBL" id="KAG2497101.1"/>
    </source>
</evidence>
<dbReference type="AlphaFoldDB" id="A0A835Y6T6"/>
<accession>A0A835Y6T6</accession>
<name>A0A835Y6T6_9CHLO</name>
<keyword evidence="4" id="KW-1185">Reference proteome</keyword>
<protein>
    <recommendedName>
        <fullName evidence="2">BTB domain-containing protein</fullName>
    </recommendedName>
</protein>
<comment type="caution">
    <text evidence="3">The sequence shown here is derived from an EMBL/GenBank/DDBJ whole genome shotgun (WGS) entry which is preliminary data.</text>
</comment>
<organism evidence="3 4">
    <name type="scientific">Edaphochlamys debaryana</name>
    <dbReference type="NCBI Taxonomy" id="47281"/>
    <lineage>
        <taxon>Eukaryota</taxon>
        <taxon>Viridiplantae</taxon>
        <taxon>Chlorophyta</taxon>
        <taxon>core chlorophytes</taxon>
        <taxon>Chlorophyceae</taxon>
        <taxon>CS clade</taxon>
        <taxon>Chlamydomonadales</taxon>
        <taxon>Chlamydomonadales incertae sedis</taxon>
        <taxon>Edaphochlamys</taxon>
    </lineage>
</organism>
<feature type="domain" description="BTB" evidence="2">
    <location>
        <begin position="4"/>
        <end position="104"/>
    </location>
</feature>